<reference evidence="1 2" key="1">
    <citation type="journal article" date="2016" name="Mol. Biol. Evol.">
        <title>Comparative Genomics of Early-Diverging Mushroom-Forming Fungi Provides Insights into the Origins of Lignocellulose Decay Capabilities.</title>
        <authorList>
            <person name="Nagy L.G."/>
            <person name="Riley R."/>
            <person name="Tritt A."/>
            <person name="Adam C."/>
            <person name="Daum C."/>
            <person name="Floudas D."/>
            <person name="Sun H."/>
            <person name="Yadav J.S."/>
            <person name="Pangilinan J."/>
            <person name="Larsson K.H."/>
            <person name="Matsuura K."/>
            <person name="Barry K."/>
            <person name="Labutti K."/>
            <person name="Kuo R."/>
            <person name="Ohm R.A."/>
            <person name="Bhattacharya S.S."/>
            <person name="Shirouzu T."/>
            <person name="Yoshinaga Y."/>
            <person name="Martin F.M."/>
            <person name="Grigoriev I.V."/>
            <person name="Hibbett D.S."/>
        </authorList>
    </citation>
    <scope>NUCLEOTIDE SEQUENCE [LARGE SCALE GENOMIC DNA]</scope>
    <source>
        <strain evidence="1 2">HHB12733</strain>
    </source>
</reference>
<accession>A0A165FW03</accession>
<dbReference type="AlphaFoldDB" id="A0A165FW03"/>
<evidence type="ECO:0000313" key="2">
    <source>
        <dbReference type="Proteomes" id="UP000076842"/>
    </source>
</evidence>
<proteinExistence type="predicted"/>
<organism evidence="1 2">
    <name type="scientific">Calocera cornea HHB12733</name>
    <dbReference type="NCBI Taxonomy" id="1353952"/>
    <lineage>
        <taxon>Eukaryota</taxon>
        <taxon>Fungi</taxon>
        <taxon>Dikarya</taxon>
        <taxon>Basidiomycota</taxon>
        <taxon>Agaricomycotina</taxon>
        <taxon>Dacrymycetes</taxon>
        <taxon>Dacrymycetales</taxon>
        <taxon>Dacrymycetaceae</taxon>
        <taxon>Calocera</taxon>
    </lineage>
</organism>
<dbReference type="Proteomes" id="UP000076842">
    <property type="component" value="Unassembled WGS sequence"/>
</dbReference>
<gene>
    <name evidence="1" type="ORF">CALCODRAFT_496405</name>
</gene>
<keyword evidence="2" id="KW-1185">Reference proteome</keyword>
<sequence length="91" mass="10289">MSRRAVLYHLVPVCELHPFVWLVIRTCWCVVLLFLSPSVDLSSGRVYKALEHCAVLRPQFLLSRSHPVPAIVLKPSPLAPSSRSCFSTWCN</sequence>
<protein>
    <submittedName>
        <fullName evidence="1">Uncharacterized protein</fullName>
    </submittedName>
</protein>
<dbReference type="InParanoid" id="A0A165FW03"/>
<dbReference type="EMBL" id="KV423966">
    <property type="protein sequence ID" value="KZT57269.1"/>
    <property type="molecule type" value="Genomic_DNA"/>
</dbReference>
<name>A0A165FW03_9BASI</name>
<evidence type="ECO:0000313" key="1">
    <source>
        <dbReference type="EMBL" id="KZT57269.1"/>
    </source>
</evidence>